<keyword evidence="2" id="KW-0812">Transmembrane</keyword>
<dbReference type="Proteomes" id="UP000825729">
    <property type="component" value="Unassembled WGS sequence"/>
</dbReference>
<dbReference type="PANTHER" id="PTHR34200">
    <property type="entry name" value="DENTIN SIALOPHOSPHOPROTEIN-LIKE ISOFORM X1"/>
    <property type="match status" value="1"/>
</dbReference>
<feature type="compositionally biased region" description="Basic and acidic residues" evidence="1">
    <location>
        <begin position="109"/>
        <end position="121"/>
    </location>
</feature>
<dbReference type="PANTHER" id="PTHR34200:SF2">
    <property type="entry name" value="TRANSMEMBRANE PROTEIN"/>
    <property type="match status" value="1"/>
</dbReference>
<evidence type="ECO:0000259" key="3">
    <source>
        <dbReference type="Pfam" id="PF24053"/>
    </source>
</evidence>
<dbReference type="Pfam" id="PF24053">
    <property type="entry name" value="DUF7356"/>
    <property type="match status" value="1"/>
</dbReference>
<evidence type="ECO:0000256" key="1">
    <source>
        <dbReference type="SAM" id="MobiDB-lite"/>
    </source>
</evidence>
<feature type="transmembrane region" description="Helical" evidence="2">
    <location>
        <begin position="242"/>
        <end position="261"/>
    </location>
</feature>
<dbReference type="AlphaFoldDB" id="A0AAV7F3G3"/>
<comment type="caution">
    <text evidence="4">The sequence shown here is derived from an EMBL/GenBank/DDBJ whole genome shotgun (WGS) entry which is preliminary data.</text>
</comment>
<keyword evidence="5" id="KW-1185">Reference proteome</keyword>
<keyword evidence="2" id="KW-1133">Transmembrane helix</keyword>
<gene>
    <name evidence="4" type="ORF">H6P81_008103</name>
</gene>
<feature type="region of interest" description="Disordered" evidence="1">
    <location>
        <begin position="1"/>
        <end position="129"/>
    </location>
</feature>
<reference evidence="4 5" key="1">
    <citation type="submission" date="2021-07" db="EMBL/GenBank/DDBJ databases">
        <title>The Aristolochia fimbriata genome: insights into angiosperm evolution, floral development and chemical biosynthesis.</title>
        <authorList>
            <person name="Jiao Y."/>
        </authorList>
    </citation>
    <scope>NUCLEOTIDE SEQUENCE [LARGE SCALE GENOMIC DNA]</scope>
    <source>
        <strain evidence="4">IBCAS-2021</strain>
        <tissue evidence="4">Leaf</tissue>
    </source>
</reference>
<dbReference type="EMBL" id="JAINDJ010000003">
    <property type="protein sequence ID" value="KAG9455199.1"/>
    <property type="molecule type" value="Genomic_DNA"/>
</dbReference>
<evidence type="ECO:0000313" key="4">
    <source>
        <dbReference type="EMBL" id="KAG9455199.1"/>
    </source>
</evidence>
<keyword evidence="2" id="KW-0472">Membrane</keyword>
<feature type="compositionally biased region" description="Polar residues" evidence="1">
    <location>
        <begin position="323"/>
        <end position="332"/>
    </location>
</feature>
<dbReference type="InterPro" id="IPR055780">
    <property type="entry name" value="DUF7356"/>
</dbReference>
<feature type="domain" description="DUF7356" evidence="3">
    <location>
        <begin position="124"/>
        <end position="220"/>
    </location>
</feature>
<accession>A0AAV7F3G3</accession>
<proteinExistence type="predicted"/>
<evidence type="ECO:0000313" key="5">
    <source>
        <dbReference type="Proteomes" id="UP000825729"/>
    </source>
</evidence>
<feature type="compositionally biased region" description="Polar residues" evidence="1">
    <location>
        <begin position="59"/>
        <end position="77"/>
    </location>
</feature>
<evidence type="ECO:0000256" key="2">
    <source>
        <dbReference type="SAM" id="Phobius"/>
    </source>
</evidence>
<feature type="compositionally biased region" description="Gly residues" evidence="1">
    <location>
        <begin position="85"/>
        <end position="108"/>
    </location>
</feature>
<name>A0AAV7F3G3_ARIFI</name>
<organism evidence="4 5">
    <name type="scientific">Aristolochia fimbriata</name>
    <name type="common">White veined hardy Dutchman's pipe vine</name>
    <dbReference type="NCBI Taxonomy" id="158543"/>
    <lineage>
        <taxon>Eukaryota</taxon>
        <taxon>Viridiplantae</taxon>
        <taxon>Streptophyta</taxon>
        <taxon>Embryophyta</taxon>
        <taxon>Tracheophyta</taxon>
        <taxon>Spermatophyta</taxon>
        <taxon>Magnoliopsida</taxon>
        <taxon>Magnoliidae</taxon>
        <taxon>Piperales</taxon>
        <taxon>Aristolochiaceae</taxon>
        <taxon>Aristolochia</taxon>
    </lineage>
</organism>
<feature type="region of interest" description="Disordered" evidence="1">
    <location>
        <begin position="299"/>
        <end position="344"/>
    </location>
</feature>
<protein>
    <recommendedName>
        <fullName evidence="3">DUF7356 domain-containing protein</fullName>
    </recommendedName>
</protein>
<sequence>MSFRPVFGGDEVPAVGRGSGSPYGEIVRVLSGLEHNRKLNGKNDSPSPSPMPVAGGDKSGTSSSRVQSEPKQNSGGSVDTKPSRGGDGGGGGDVSGGNQEGGQVGTGKGIKDDGASRDPGDNRGTVQCDPLENRCTLESRLMACLRPGNGPSKLYLVVKNEGDDDLSVNIKIPSFVMIDQKVLQLPKHQLRQVNISLTTEDSVKIVLDAGHGVCSLHSSPPESTWDFIQNIPSYATRMTPIYGAYILFSTVMIVGGIWACWKFMRRSSRVDGGIPYQELEMGLPQSSSAIEVDTADGWDQGWDDEWEAKPRSGTSEIRPVSGVSANGLTARTANREGWDDDWDD</sequence>